<name>A0A915E5N3_9BILA</name>
<evidence type="ECO:0000313" key="1">
    <source>
        <dbReference type="Proteomes" id="UP000887574"/>
    </source>
</evidence>
<protein>
    <submittedName>
        <fullName evidence="2">Uncharacterized protein</fullName>
    </submittedName>
</protein>
<accession>A0A915E5N3</accession>
<organism evidence="1 2">
    <name type="scientific">Ditylenchus dipsaci</name>
    <dbReference type="NCBI Taxonomy" id="166011"/>
    <lineage>
        <taxon>Eukaryota</taxon>
        <taxon>Metazoa</taxon>
        <taxon>Ecdysozoa</taxon>
        <taxon>Nematoda</taxon>
        <taxon>Chromadorea</taxon>
        <taxon>Rhabditida</taxon>
        <taxon>Tylenchina</taxon>
        <taxon>Tylenchomorpha</taxon>
        <taxon>Sphaerularioidea</taxon>
        <taxon>Anguinidae</taxon>
        <taxon>Anguininae</taxon>
        <taxon>Ditylenchus</taxon>
    </lineage>
</organism>
<reference evidence="2" key="1">
    <citation type="submission" date="2022-11" db="UniProtKB">
        <authorList>
            <consortium name="WormBaseParasite"/>
        </authorList>
    </citation>
    <scope>IDENTIFICATION</scope>
</reference>
<sequence>MQEKHDVCIENCNLYIRRGFTVVALSSNNSIGRYVCFVKAIRSSCRAQMIIDVVLTIFFLYQEVSSLCSSILAIDYLFSNKMVLGTDSSEILVVEYKESQLNSDVDEPSIEVIKSIRLSSDERIICLQLSKRNDLVAVECLMLYVYLICETRSNDLVFGFRG</sequence>
<keyword evidence="1" id="KW-1185">Reference proteome</keyword>
<dbReference type="AlphaFoldDB" id="A0A915E5N3"/>
<dbReference type="Proteomes" id="UP000887574">
    <property type="component" value="Unplaced"/>
</dbReference>
<dbReference type="WBParaSite" id="jg26745">
    <property type="protein sequence ID" value="jg26745"/>
    <property type="gene ID" value="jg26745"/>
</dbReference>
<proteinExistence type="predicted"/>
<evidence type="ECO:0000313" key="2">
    <source>
        <dbReference type="WBParaSite" id="jg26745"/>
    </source>
</evidence>